<dbReference type="Gene3D" id="2.120.10.30">
    <property type="entry name" value="TolB, C-terminal domain"/>
    <property type="match status" value="1"/>
</dbReference>
<dbReference type="InterPro" id="IPR011042">
    <property type="entry name" value="6-blade_b-propeller_TolB-like"/>
</dbReference>
<dbReference type="Proteomes" id="UP000683360">
    <property type="component" value="Unassembled WGS sequence"/>
</dbReference>
<name>A0A8S3UEB8_MYTED</name>
<dbReference type="SUPFAM" id="SSF50969">
    <property type="entry name" value="YVTN repeat-like/Quinoprotein amine dehydrogenase"/>
    <property type="match status" value="1"/>
</dbReference>
<comment type="caution">
    <text evidence="1">The sequence shown here is derived from an EMBL/GenBank/DDBJ whole genome shotgun (WGS) entry which is preliminary data.</text>
</comment>
<protein>
    <submittedName>
        <fullName evidence="1">Uncharacterized protein</fullName>
    </submittedName>
</protein>
<dbReference type="EMBL" id="CAJPWZ010002730">
    <property type="protein sequence ID" value="CAG2244245.1"/>
    <property type="molecule type" value="Genomic_DNA"/>
</dbReference>
<evidence type="ECO:0000313" key="2">
    <source>
        <dbReference type="Proteomes" id="UP000683360"/>
    </source>
</evidence>
<organism evidence="1 2">
    <name type="scientific">Mytilus edulis</name>
    <name type="common">Blue mussel</name>
    <dbReference type="NCBI Taxonomy" id="6550"/>
    <lineage>
        <taxon>Eukaryota</taxon>
        <taxon>Metazoa</taxon>
        <taxon>Spiralia</taxon>
        <taxon>Lophotrochozoa</taxon>
        <taxon>Mollusca</taxon>
        <taxon>Bivalvia</taxon>
        <taxon>Autobranchia</taxon>
        <taxon>Pteriomorphia</taxon>
        <taxon>Mytilida</taxon>
        <taxon>Mytiloidea</taxon>
        <taxon>Mytilidae</taxon>
        <taxon>Mytilinae</taxon>
        <taxon>Mytilus</taxon>
    </lineage>
</organism>
<dbReference type="OrthoDB" id="6103839at2759"/>
<sequence>MFTDCSQNRLIICNADGTDIHHIPLPYEPFYISEVDSNTVAVSCRNNRTILMINISTCSVISTINTCHNCYGLSYDDDILYVVIDMSIIHVMNLTGKVMRTINLPSDDIRDITVDRDRLICIENKSIYCCSLDGKVRWKFQHELYQDRVTIDAVGNVYMTDRYTNTLNVVTHDGKRCIKILTKLNGLNQPCGFSFDNKENALLICNIYDGKAFLFDVKMELESMKMY</sequence>
<dbReference type="InterPro" id="IPR011044">
    <property type="entry name" value="Quino_amine_DH_bsu"/>
</dbReference>
<reference evidence="1" key="1">
    <citation type="submission" date="2021-03" db="EMBL/GenBank/DDBJ databases">
        <authorList>
            <person name="Bekaert M."/>
        </authorList>
    </citation>
    <scope>NUCLEOTIDE SEQUENCE</scope>
</reference>
<keyword evidence="2" id="KW-1185">Reference proteome</keyword>
<proteinExistence type="predicted"/>
<accession>A0A8S3UEB8</accession>
<gene>
    <name evidence="1" type="ORF">MEDL_56325</name>
</gene>
<evidence type="ECO:0000313" key="1">
    <source>
        <dbReference type="EMBL" id="CAG2244245.1"/>
    </source>
</evidence>
<dbReference type="AlphaFoldDB" id="A0A8S3UEB8"/>